<name>A0ABW5U5V3_9RHOB</name>
<dbReference type="InterPro" id="IPR006665">
    <property type="entry name" value="OmpA-like"/>
</dbReference>
<evidence type="ECO:0000256" key="3">
    <source>
        <dbReference type="ARBA" id="ARBA00023237"/>
    </source>
</evidence>
<dbReference type="InterPro" id="IPR036737">
    <property type="entry name" value="OmpA-like_sf"/>
</dbReference>
<dbReference type="PANTHER" id="PTHR30329:SF21">
    <property type="entry name" value="LIPOPROTEIN YIAD-RELATED"/>
    <property type="match status" value="1"/>
</dbReference>
<evidence type="ECO:0000256" key="4">
    <source>
        <dbReference type="PROSITE-ProRule" id="PRU00473"/>
    </source>
</evidence>
<protein>
    <submittedName>
        <fullName evidence="7">OmpA family protein</fullName>
    </submittedName>
</protein>
<proteinExistence type="predicted"/>
<keyword evidence="8" id="KW-1185">Reference proteome</keyword>
<evidence type="ECO:0000313" key="8">
    <source>
        <dbReference type="Proteomes" id="UP001597474"/>
    </source>
</evidence>
<evidence type="ECO:0000256" key="5">
    <source>
        <dbReference type="SAM" id="SignalP"/>
    </source>
</evidence>
<keyword evidence="5" id="KW-0732">Signal</keyword>
<reference evidence="8" key="1">
    <citation type="journal article" date="2019" name="Int. J. Syst. Evol. Microbiol.">
        <title>The Global Catalogue of Microorganisms (GCM) 10K type strain sequencing project: providing services to taxonomists for standard genome sequencing and annotation.</title>
        <authorList>
            <consortium name="The Broad Institute Genomics Platform"/>
            <consortium name="The Broad Institute Genome Sequencing Center for Infectious Disease"/>
            <person name="Wu L."/>
            <person name="Ma J."/>
        </authorList>
    </citation>
    <scope>NUCLEOTIDE SEQUENCE [LARGE SCALE GENOMIC DNA]</scope>
    <source>
        <strain evidence="8">TISTR 2562</strain>
    </source>
</reference>
<dbReference type="InterPro" id="IPR006664">
    <property type="entry name" value="OMP_bac"/>
</dbReference>
<keyword evidence="3" id="KW-0998">Cell outer membrane</keyword>
<evidence type="ECO:0000256" key="2">
    <source>
        <dbReference type="ARBA" id="ARBA00023136"/>
    </source>
</evidence>
<dbReference type="Gene3D" id="3.30.1330.60">
    <property type="entry name" value="OmpA-like domain"/>
    <property type="match status" value="1"/>
</dbReference>
<dbReference type="Pfam" id="PF00691">
    <property type="entry name" value="OmpA"/>
    <property type="match status" value="1"/>
</dbReference>
<dbReference type="PROSITE" id="PS51123">
    <property type="entry name" value="OMPA_2"/>
    <property type="match status" value="1"/>
</dbReference>
<dbReference type="RefSeq" id="WP_386375432.1">
    <property type="nucleotide sequence ID" value="NZ_JBHUMP010000016.1"/>
</dbReference>
<dbReference type="CDD" id="cd07185">
    <property type="entry name" value="OmpA_C-like"/>
    <property type="match status" value="1"/>
</dbReference>
<dbReference type="EMBL" id="JBHUMP010000016">
    <property type="protein sequence ID" value="MFD2741005.1"/>
    <property type="molecule type" value="Genomic_DNA"/>
</dbReference>
<dbReference type="PANTHER" id="PTHR30329">
    <property type="entry name" value="STATOR ELEMENT OF FLAGELLAR MOTOR COMPLEX"/>
    <property type="match status" value="1"/>
</dbReference>
<keyword evidence="2 4" id="KW-0472">Membrane</keyword>
<feature type="chain" id="PRO_5047030924" evidence="5">
    <location>
        <begin position="23"/>
        <end position="317"/>
    </location>
</feature>
<sequence length="317" mass="33294">MTRLFTGLAALFCTSLAGPAGALDLTLPGNARQNVSRNTEPDRYAAPVGVFEDGKVEKISLEGEVRRTAWRLASPGLTPLQAIRPLRAQLQAADFEILLDCAADECGGFDFRFAVETLPGPNMYVDINSYHVVTGLRRAADGSPAEVVNLLASTSATSAYVQIIQAGDISGADSAPVAEASDPVLTETAPSDDAAEGLLARGHLVLKGLEFDTGTSELGAGPFAGLAALADLLKERADLRLALVGHTDTVGSLAANIALSKRRAEAVRRRLIEQYGIAADRLDAEGMGYLAPVASNLEADGREANRRVEAVLLLANE</sequence>
<comment type="caution">
    <text evidence="7">The sequence shown here is derived from an EMBL/GenBank/DDBJ whole genome shotgun (WGS) entry which is preliminary data.</text>
</comment>
<evidence type="ECO:0000313" key="7">
    <source>
        <dbReference type="EMBL" id="MFD2741005.1"/>
    </source>
</evidence>
<dbReference type="PRINTS" id="PR01021">
    <property type="entry name" value="OMPADOMAIN"/>
</dbReference>
<dbReference type="InterPro" id="IPR050330">
    <property type="entry name" value="Bact_OuterMem_StrucFunc"/>
</dbReference>
<organism evidence="7 8">
    <name type="scientific">Sulfitobacter aestuarii</name>
    <dbReference type="NCBI Taxonomy" id="2161676"/>
    <lineage>
        <taxon>Bacteria</taxon>
        <taxon>Pseudomonadati</taxon>
        <taxon>Pseudomonadota</taxon>
        <taxon>Alphaproteobacteria</taxon>
        <taxon>Rhodobacterales</taxon>
        <taxon>Roseobacteraceae</taxon>
        <taxon>Sulfitobacter</taxon>
    </lineage>
</organism>
<feature type="domain" description="OmpA-like" evidence="6">
    <location>
        <begin position="198"/>
        <end position="316"/>
    </location>
</feature>
<feature type="signal peptide" evidence="5">
    <location>
        <begin position="1"/>
        <end position="22"/>
    </location>
</feature>
<comment type="subcellular location">
    <subcellularLocation>
        <location evidence="1">Cell outer membrane</location>
    </subcellularLocation>
</comment>
<dbReference type="Proteomes" id="UP001597474">
    <property type="component" value="Unassembled WGS sequence"/>
</dbReference>
<evidence type="ECO:0000256" key="1">
    <source>
        <dbReference type="ARBA" id="ARBA00004442"/>
    </source>
</evidence>
<dbReference type="SUPFAM" id="SSF103088">
    <property type="entry name" value="OmpA-like"/>
    <property type="match status" value="1"/>
</dbReference>
<gene>
    <name evidence="7" type="ORF">ACFSUD_15585</name>
</gene>
<accession>A0ABW5U5V3</accession>
<evidence type="ECO:0000259" key="6">
    <source>
        <dbReference type="PROSITE" id="PS51123"/>
    </source>
</evidence>